<dbReference type="InterPro" id="IPR017972">
    <property type="entry name" value="Cyt_P450_CS"/>
</dbReference>
<dbReference type="KEGG" id="scy:SCATT_p02550"/>
<evidence type="ECO:0000313" key="9">
    <source>
        <dbReference type="Proteomes" id="UP000007842"/>
    </source>
</evidence>
<gene>
    <name evidence="8" type="ordered locus">SCATT_p02550</name>
</gene>
<evidence type="ECO:0000256" key="1">
    <source>
        <dbReference type="ARBA" id="ARBA00010617"/>
    </source>
</evidence>
<evidence type="ECO:0000256" key="4">
    <source>
        <dbReference type="ARBA" id="ARBA00023002"/>
    </source>
</evidence>
<dbReference type="RefSeq" id="WP_014151920.1">
    <property type="nucleotide sequence ID" value="NC_016113.1"/>
</dbReference>
<dbReference type="AlphaFoldDB" id="F8JKQ9"/>
<dbReference type="PRINTS" id="PR00359">
    <property type="entry name" value="BP450"/>
</dbReference>
<dbReference type="FunFam" id="1.10.630.10:FF:000018">
    <property type="entry name" value="Cytochrome P450 monooxygenase"/>
    <property type="match status" value="1"/>
</dbReference>
<accession>F8JKQ9</accession>
<dbReference type="InterPro" id="IPR036396">
    <property type="entry name" value="Cyt_P450_sf"/>
</dbReference>
<evidence type="ECO:0000256" key="6">
    <source>
        <dbReference type="ARBA" id="ARBA00023033"/>
    </source>
</evidence>
<keyword evidence="9" id="KW-1185">Reference proteome</keyword>
<dbReference type="GO" id="GO:0004497">
    <property type="term" value="F:monooxygenase activity"/>
    <property type="evidence" value="ECO:0007669"/>
    <property type="project" value="UniProtKB-KW"/>
</dbReference>
<evidence type="ECO:0000256" key="3">
    <source>
        <dbReference type="ARBA" id="ARBA00022723"/>
    </source>
</evidence>
<proteinExistence type="inferred from homology"/>
<dbReference type="Pfam" id="PF00067">
    <property type="entry name" value="p450"/>
    <property type="match status" value="1"/>
</dbReference>
<dbReference type="SUPFAM" id="SSF48264">
    <property type="entry name" value="Cytochrome P450"/>
    <property type="match status" value="1"/>
</dbReference>
<geneLocation type="plasmid" evidence="8 9">
    <name>pSCATT</name>
</geneLocation>
<dbReference type="GO" id="GO:0005506">
    <property type="term" value="F:iron ion binding"/>
    <property type="evidence" value="ECO:0007669"/>
    <property type="project" value="InterPro"/>
</dbReference>
<dbReference type="PANTHER" id="PTHR46696:SF1">
    <property type="entry name" value="CYTOCHROME P450 YJIB-RELATED"/>
    <property type="match status" value="1"/>
</dbReference>
<evidence type="ECO:0000256" key="5">
    <source>
        <dbReference type="ARBA" id="ARBA00023004"/>
    </source>
</evidence>
<accession>G8XEZ7</accession>
<dbReference type="OrthoDB" id="3664945at2"/>
<reference evidence="9" key="1">
    <citation type="submission" date="2011-12" db="EMBL/GenBank/DDBJ databases">
        <title>Complete genome sequence of Streptomyces cattleya strain DSM 46488.</title>
        <authorList>
            <person name="Ou H.-Y."/>
            <person name="Li P."/>
            <person name="Zhao C."/>
            <person name="O'Hagan D."/>
            <person name="Deng Z."/>
        </authorList>
    </citation>
    <scope>NUCLEOTIDE SEQUENCE [LARGE SCALE GENOMIC DNA]</scope>
    <source>
        <strain evidence="9">ATCC 35852 / DSM 46488 / JCM 4925 / NBRC 14057 / NRRL 8057</strain>
        <plasmid evidence="9">Plasmid pSCATT</plasmid>
    </source>
</reference>
<dbReference type="InterPro" id="IPR001128">
    <property type="entry name" value="Cyt_P450"/>
</dbReference>
<evidence type="ECO:0000313" key="8">
    <source>
        <dbReference type="EMBL" id="AEW98448.1"/>
    </source>
</evidence>
<dbReference type="HOGENOM" id="CLU_033716_1_1_11"/>
<dbReference type="CDD" id="cd11030">
    <property type="entry name" value="CYP105-like"/>
    <property type="match status" value="1"/>
</dbReference>
<keyword evidence="8" id="KW-0614">Plasmid</keyword>
<organism evidence="8 9">
    <name type="scientific">Streptantibioticus cattleyicolor (strain ATCC 35852 / DSM 46488 / JCM 4925 / NBRC 14057 / NRRL 8057)</name>
    <name type="common">Streptomyces cattleya</name>
    <dbReference type="NCBI Taxonomy" id="1003195"/>
    <lineage>
        <taxon>Bacteria</taxon>
        <taxon>Bacillati</taxon>
        <taxon>Actinomycetota</taxon>
        <taxon>Actinomycetes</taxon>
        <taxon>Kitasatosporales</taxon>
        <taxon>Streptomycetaceae</taxon>
        <taxon>Streptantibioticus</taxon>
    </lineage>
</organism>
<evidence type="ECO:0000256" key="2">
    <source>
        <dbReference type="ARBA" id="ARBA00022617"/>
    </source>
</evidence>
<dbReference type="KEGG" id="sct:SCAT_p1473"/>
<dbReference type="Gene3D" id="1.10.630.10">
    <property type="entry name" value="Cytochrome P450"/>
    <property type="match status" value="1"/>
</dbReference>
<keyword evidence="3 7" id="KW-0479">Metal-binding</keyword>
<comment type="similarity">
    <text evidence="1 7">Belongs to the cytochrome P450 family.</text>
</comment>
<evidence type="ECO:0000256" key="7">
    <source>
        <dbReference type="RuleBase" id="RU000461"/>
    </source>
</evidence>
<dbReference type="PRINTS" id="PR00385">
    <property type="entry name" value="P450"/>
</dbReference>
<dbReference type="EMBL" id="CP003229">
    <property type="protein sequence ID" value="AEW98448.1"/>
    <property type="molecule type" value="Genomic_DNA"/>
</dbReference>
<keyword evidence="5 7" id="KW-0408">Iron</keyword>
<dbReference type="Proteomes" id="UP000007842">
    <property type="component" value="Plasmid pSCATT"/>
</dbReference>
<sequence>MISDLAPFPWTRHPLDPPDLYARLREERPVTRVELRGGQPVWLITRYDDVRAILADPRASADLSREGFPRFGFRPPNAHERPFLRMDPPEHTVFRRLLAKCFLTKRMLALRPRIQQLVDETVDAMLAAPDHRADLVRDLALPVPSTVLSWILGVPAGDREFFNTETQALLDRENTDNKDARERALRAGKALRGYLDGLIADREALTDPGEDILGVLVTAVREGTISRQDAINTAVVLIVAGHDTTANMAALGTLLLLRHDDQRQLLTEQPELMPQAVEEMLRFLTVVHLVVLRVATEDIEIGGTVIPAGEGIIPLNFSANRDDAHYPDADRFDVHRKARDHVAFGYGVHQCLGQPLARVELEVVFGTLLRRLPGLRLAVPFDDLPFKSHAQINGVAALPVTW</sequence>
<keyword evidence="6 7" id="KW-0503">Monooxygenase</keyword>
<dbReference type="GO" id="GO:0016705">
    <property type="term" value="F:oxidoreductase activity, acting on paired donors, with incorporation or reduction of molecular oxygen"/>
    <property type="evidence" value="ECO:0007669"/>
    <property type="project" value="InterPro"/>
</dbReference>
<dbReference type="InterPro" id="IPR002397">
    <property type="entry name" value="Cyt_P450_B"/>
</dbReference>
<name>F8JKQ9_STREN</name>
<dbReference type="PANTHER" id="PTHR46696">
    <property type="entry name" value="P450, PUTATIVE (EUROFUNG)-RELATED"/>
    <property type="match status" value="1"/>
</dbReference>
<protein>
    <submittedName>
        <fullName evidence="8">Cytochrome P450</fullName>
    </submittedName>
</protein>
<dbReference type="PROSITE" id="PS00086">
    <property type="entry name" value="CYTOCHROME_P450"/>
    <property type="match status" value="1"/>
</dbReference>
<dbReference type="PATRIC" id="fig|1003195.11.peg.1424"/>
<keyword evidence="4 7" id="KW-0560">Oxidoreductase</keyword>
<keyword evidence="2 7" id="KW-0349">Heme</keyword>
<dbReference type="GO" id="GO:0020037">
    <property type="term" value="F:heme binding"/>
    <property type="evidence" value="ECO:0007669"/>
    <property type="project" value="InterPro"/>
</dbReference>